<name>A0ABY8TZN4_TETOB</name>
<reference evidence="2 3" key="1">
    <citation type="submission" date="2023-05" db="EMBL/GenBank/DDBJ databases">
        <title>A 100% complete, gapless, phased diploid assembly of the Scenedesmus obliquus UTEX 3031 genome.</title>
        <authorList>
            <person name="Biondi T.C."/>
            <person name="Hanschen E.R."/>
            <person name="Kwon T."/>
            <person name="Eng W."/>
            <person name="Kruse C.P.S."/>
            <person name="Koehler S.I."/>
            <person name="Kunde Y."/>
            <person name="Gleasner C.D."/>
            <person name="You Mak K.T."/>
            <person name="Polle J."/>
            <person name="Hovde B.T."/>
            <person name="Starkenburg S.R."/>
        </authorList>
    </citation>
    <scope>NUCLEOTIDE SEQUENCE [LARGE SCALE GENOMIC DNA]</scope>
    <source>
        <strain evidence="2 3">DOE0152z</strain>
    </source>
</reference>
<protein>
    <recommendedName>
        <fullName evidence="1">Dynamin GTPase domain-containing protein</fullName>
    </recommendedName>
</protein>
<feature type="domain" description="Dynamin GTPase" evidence="1">
    <location>
        <begin position="3"/>
        <end position="272"/>
    </location>
</feature>
<dbReference type="PRINTS" id="PR00195">
    <property type="entry name" value="DYNAMIN"/>
</dbReference>
<dbReference type="Pfam" id="PF00350">
    <property type="entry name" value="Dynamin_N"/>
    <property type="match status" value="1"/>
</dbReference>
<dbReference type="InterPro" id="IPR045063">
    <property type="entry name" value="Dynamin_N"/>
</dbReference>
<keyword evidence="3" id="KW-1185">Reference proteome</keyword>
<accession>A0ABY8TZN4</accession>
<dbReference type="Gene3D" id="3.40.50.300">
    <property type="entry name" value="P-loop containing nucleotide triphosphate hydrolases"/>
    <property type="match status" value="1"/>
</dbReference>
<dbReference type="InterPro" id="IPR001401">
    <property type="entry name" value="Dynamin_GTPase"/>
</dbReference>
<dbReference type="SUPFAM" id="SSF52540">
    <property type="entry name" value="P-loop containing nucleoside triphosphate hydrolases"/>
    <property type="match status" value="1"/>
</dbReference>
<proteinExistence type="predicted"/>
<organism evidence="2 3">
    <name type="scientific">Tetradesmus obliquus</name>
    <name type="common">Green alga</name>
    <name type="synonym">Acutodesmus obliquus</name>
    <dbReference type="NCBI Taxonomy" id="3088"/>
    <lineage>
        <taxon>Eukaryota</taxon>
        <taxon>Viridiplantae</taxon>
        <taxon>Chlorophyta</taxon>
        <taxon>core chlorophytes</taxon>
        <taxon>Chlorophyceae</taxon>
        <taxon>CS clade</taxon>
        <taxon>Sphaeropleales</taxon>
        <taxon>Scenedesmaceae</taxon>
        <taxon>Tetradesmus</taxon>
    </lineage>
</organism>
<evidence type="ECO:0000313" key="2">
    <source>
        <dbReference type="EMBL" id="WIA14623.1"/>
    </source>
</evidence>
<dbReference type="InterPro" id="IPR022812">
    <property type="entry name" value="Dynamin"/>
</dbReference>
<evidence type="ECO:0000313" key="3">
    <source>
        <dbReference type="Proteomes" id="UP001244341"/>
    </source>
</evidence>
<sequence>MDTSKLRVPEVVEKLEKARTLLADVGVNLAYKIPSIVVIGDQSTGKSSLLSKLTDLQLLVGDGTVTRAPLKIFIRPGTEHKATLQYRLRLSDHSNKHETVELSAGDLKDKPQCVADAIKAAQESMWTSLMTVREAAGPNSLWQQHLLGDLDDKHWLLKDDIELFVDLPGANGSFTVVDLPGLCRPIGKDKFTKQLEAWVTDKIKSENAIILTAMTAEIAVSAGETNLSVANGLAHSVDPDCRRTLSIITKTDRALDKIPEVLQAALAKSENHETHTGCVLVATNPPVGLTEDDCLRQFEAVAEFAQLKKAGGGFGVKHLFRQLVELQGAMVMKLDKTSLISEVQKRLNELDSSLASYEKLPQTEAEAEELVRDQLHRVELSFFNSCKNASCADAGGPIKDSMILAMDEAAKSYVKKQSSFIPGILGKKKVLDIVMKSIRVDTKVYHCDLPSEYTAVEIFLEFHKHVAEDAVQFVAQAHQVIEEAIIGLLKIHLNPDTAGVEVFKAPELASAAQTAVKQVLLTYQTPLSAAVQDLTHSYTYVVETLHSEVLYETYRRLLVLASGIVTNDAATRAASIKEDSKPDSAAAIDRIKMFAQKNGTAGAGPSGTSTLVGGMVGGLTQAALFPVLGPFAGPLGAGVGFLVEQAWDAFRDVLDKYKAEYKEKKKQGSKLPGYDASAYQDDLVPLPWPEDADPMTSFELMCKMMNCDPGYVVEALDFYYKAFGKELKEKGPEKTPLDSKFDAVQLQRQLIACLSRMLCTHHSMTESVTKLVRMRLMSTHISVSSAAVERPGLSLPAKLGKELLLQLKANHKGALLSLLVNKETLEARAKLTQQKSGVEEAMQQLQEAFK</sequence>
<dbReference type="InterPro" id="IPR027417">
    <property type="entry name" value="P-loop_NTPase"/>
</dbReference>
<dbReference type="Proteomes" id="UP001244341">
    <property type="component" value="Chromosome 5b"/>
</dbReference>
<dbReference type="PANTHER" id="PTHR11566">
    <property type="entry name" value="DYNAMIN"/>
    <property type="match status" value="1"/>
</dbReference>
<gene>
    <name evidence="2" type="ORF">OEZ85_003129</name>
</gene>
<evidence type="ECO:0000259" key="1">
    <source>
        <dbReference type="SMART" id="SM00053"/>
    </source>
</evidence>
<dbReference type="EMBL" id="CP126212">
    <property type="protein sequence ID" value="WIA14623.1"/>
    <property type="molecule type" value="Genomic_DNA"/>
</dbReference>
<dbReference type="SMART" id="SM00053">
    <property type="entry name" value="DYNc"/>
    <property type="match status" value="1"/>
</dbReference>